<dbReference type="EMBL" id="CAJFDI010000001">
    <property type="protein sequence ID" value="CAD5211153.1"/>
    <property type="molecule type" value="Genomic_DNA"/>
</dbReference>
<reference evidence="3" key="2">
    <citation type="submission" date="2020-08" db="EMBL/GenBank/DDBJ databases">
        <authorList>
            <person name="Kikuchi T."/>
        </authorList>
    </citation>
    <scope>NUCLEOTIDE SEQUENCE</scope>
    <source>
        <strain evidence="2">Ka4C1</strain>
    </source>
</reference>
<keyword evidence="1" id="KW-0732">Signal</keyword>
<dbReference type="Proteomes" id="UP000659654">
    <property type="component" value="Unassembled WGS sequence"/>
</dbReference>
<dbReference type="OrthoDB" id="10399361at2759"/>
<sequence>MKKVCVLFLLTTINLIAKIVADFAQIPVRYNVDYANAVSSMSVSDPNDCVALGDDDTINAIIYYTNGTCLGFQWIESWLPSSESVQSNGVRNFAIYLRTFKKACDCLPSQAAEMVIVDYTYGGKICPDTYKITYNESNKYCSGTIANQNTPFPWGHRYRNFRTGVTSDKRWYMMNRAQASGTTKYTCDHPNCFVSYFNGEYTAYTKQSVYVNTTTPLIANDCDGYMANSSPVKLVNWLSRGFLYVFTSGGPLVGMYRKSGTTYVNWDNTTANSSEVIWKSGYPDSSQGDLIFVDIDALELVNVKNNSGYNFLPCMGTPITR</sequence>
<dbReference type="Proteomes" id="UP000095284">
    <property type="component" value="Unplaced"/>
</dbReference>
<evidence type="ECO:0000313" key="3">
    <source>
        <dbReference type="EMBL" id="CAG9087753.1"/>
    </source>
</evidence>
<evidence type="ECO:0000313" key="6">
    <source>
        <dbReference type="WBParaSite" id="BXY_0215100.1"/>
    </source>
</evidence>
<evidence type="ECO:0000313" key="4">
    <source>
        <dbReference type="Proteomes" id="UP000095284"/>
    </source>
</evidence>
<keyword evidence="5" id="KW-1185">Reference proteome</keyword>
<name>A0A1I7RN65_BURXY</name>
<dbReference type="WBParaSite" id="BXY_0215100.1">
    <property type="protein sequence ID" value="BXY_0215100.1"/>
    <property type="gene ID" value="BXY_0215100"/>
</dbReference>
<dbReference type="Proteomes" id="UP000582659">
    <property type="component" value="Unassembled WGS sequence"/>
</dbReference>
<evidence type="ECO:0000313" key="2">
    <source>
        <dbReference type="EMBL" id="CAD5211153.1"/>
    </source>
</evidence>
<evidence type="ECO:0000313" key="5">
    <source>
        <dbReference type="Proteomes" id="UP000659654"/>
    </source>
</evidence>
<accession>A0A1I7RN65</accession>
<dbReference type="AlphaFoldDB" id="A0A1I7RN65"/>
<feature type="chain" id="PRO_5036021869" evidence="1">
    <location>
        <begin position="22"/>
        <end position="321"/>
    </location>
</feature>
<reference evidence="6" key="1">
    <citation type="submission" date="2016-11" db="UniProtKB">
        <authorList>
            <consortium name="WormBaseParasite"/>
        </authorList>
    </citation>
    <scope>IDENTIFICATION</scope>
</reference>
<dbReference type="EMBL" id="CAJFCV020000001">
    <property type="protein sequence ID" value="CAG9087753.1"/>
    <property type="molecule type" value="Genomic_DNA"/>
</dbReference>
<feature type="signal peptide" evidence="1">
    <location>
        <begin position="1"/>
        <end position="21"/>
    </location>
</feature>
<proteinExistence type="predicted"/>
<evidence type="ECO:0000256" key="1">
    <source>
        <dbReference type="SAM" id="SignalP"/>
    </source>
</evidence>
<gene>
    <name evidence="2" type="ORF">BXYJ_LOCUS2286</name>
</gene>
<organism evidence="4 6">
    <name type="scientific">Bursaphelenchus xylophilus</name>
    <name type="common">Pinewood nematode worm</name>
    <name type="synonym">Aphelenchoides xylophilus</name>
    <dbReference type="NCBI Taxonomy" id="6326"/>
    <lineage>
        <taxon>Eukaryota</taxon>
        <taxon>Metazoa</taxon>
        <taxon>Ecdysozoa</taxon>
        <taxon>Nematoda</taxon>
        <taxon>Chromadorea</taxon>
        <taxon>Rhabditida</taxon>
        <taxon>Tylenchina</taxon>
        <taxon>Tylenchomorpha</taxon>
        <taxon>Aphelenchoidea</taxon>
        <taxon>Aphelenchoididae</taxon>
        <taxon>Bursaphelenchus</taxon>
    </lineage>
</organism>
<protein>
    <submittedName>
        <fullName evidence="2">(pine wood nematode) hypothetical protein</fullName>
    </submittedName>
</protein>